<evidence type="ECO:0000313" key="11">
    <source>
        <dbReference type="EMBL" id="SMG51157.1"/>
    </source>
</evidence>
<dbReference type="InterPro" id="IPR011765">
    <property type="entry name" value="Pept_M16_N"/>
</dbReference>
<reference evidence="11 12" key="1">
    <citation type="submission" date="2017-04" db="EMBL/GenBank/DDBJ databases">
        <authorList>
            <person name="Afonso C.L."/>
            <person name="Miller P.J."/>
            <person name="Scott M.A."/>
            <person name="Spackman E."/>
            <person name="Goraichik I."/>
            <person name="Dimitrov K.M."/>
            <person name="Suarez D.L."/>
            <person name="Swayne D.E."/>
        </authorList>
    </citation>
    <scope>NUCLEOTIDE SEQUENCE [LARGE SCALE GENOMIC DNA]</scope>
    <source>
        <strain evidence="11 12">DSM 22418</strain>
    </source>
</reference>
<evidence type="ECO:0000256" key="1">
    <source>
        <dbReference type="ARBA" id="ARBA00001947"/>
    </source>
</evidence>
<dbReference type="PANTHER" id="PTHR43690:SF34">
    <property type="entry name" value="ZINC PROTEASE PQQL-LIKE"/>
    <property type="match status" value="1"/>
</dbReference>
<comment type="similarity">
    <text evidence="2 8">Belongs to the peptidase M16 family.</text>
</comment>
<sequence length="939" mass="107428">MRYTRTVLLLLLGLFQSTVLFGQQLKQDPKLVKGRLKNGFTYYIYPNESGTKQSAIQLFVKAGSLQEEESQRGLAHFVEHMAFNGSKNYPKNEVITYLESLGVKFGADLNAYTSYDQTVYKIDVNTEQPEQLQKAIDIVADWAFELSFDSLEIEKERGVIIEEWRTKQGAAARLSEQYLPLVFYNSRYAQRQPIGTMEVLQNFAHPVIKRFYQDWYRPDLLAIAVVSNQDVRQVEKYIKQQFGRAKQRKNVPNREVYTLPAHVDTLYSIATDKEENDIDFAYITKTPALMRINREAALYEQLLQSFVNGLAKKRFERLQQQNSTYRSGSMTSTNLMPEIGVSLGGAALYEDAIHTGIQEYLYEQARIRQHGFTAIEISDYRQEYVAQYRRNQLNSNGSAPITVLNGMKEDFYEGNILMDRNLRSDMLYRLQQNIDSAAVRNYIESQAVKGNTVVMLTGPDRVKNLLPTEKQLRTWSDSIARLDIAPWVDEVNVPEHLLSHVPTAAHIVAQKYIPEIDVHQWTLSNQTNVYLKSSNNRKNHVQLTGFRRGGFSVLDSADYINALFSKDIIAASGAGDFSRRALSKYLAGNSATAMLVWSKYREGVAANANTKDLKTMFELLYLKWTQPRVDRDVFAMQKRKALANLKKQNNSTSGEYNKWIAQKIAADSEEESFDENRLMQELQYDDLLPVFKKRFASAAGFDFVIVGDFQPDSIAPYVLNYLGGLPDQAPLAQDIAPKKLSDGENASIQMVGGDTDKAMVNIIFQQTKMQQQYPAILVYEMLQEVLKIKLRENLREKHSGVYGVSVNISSTAIPSPLFRARISFTCSPQRSDFLVQQVEQEIQQIANQPSYFKAELDNIKKQLILTYDKQKDKETFWSAELRNHLYNGYEDWSYFTRYAEMVEGIQEQDISQAVKQLILEGKTVRAVLVPHSIQTEAKK</sequence>
<evidence type="ECO:0000259" key="10">
    <source>
        <dbReference type="Pfam" id="PF05193"/>
    </source>
</evidence>
<accession>A0A1X7LC77</accession>
<dbReference type="AlphaFoldDB" id="A0A1X7LC77"/>
<dbReference type="InterPro" id="IPR011249">
    <property type="entry name" value="Metalloenz_LuxS/M16"/>
</dbReference>
<dbReference type="Pfam" id="PF05193">
    <property type="entry name" value="Peptidase_M16_C"/>
    <property type="match status" value="2"/>
</dbReference>
<evidence type="ECO:0000259" key="9">
    <source>
        <dbReference type="Pfam" id="PF00675"/>
    </source>
</evidence>
<keyword evidence="5" id="KW-0378">Hydrolase</keyword>
<proteinExistence type="inferred from homology"/>
<dbReference type="Proteomes" id="UP000192980">
    <property type="component" value="Unassembled WGS sequence"/>
</dbReference>
<keyword evidence="6" id="KW-0862">Zinc</keyword>
<evidence type="ECO:0000256" key="3">
    <source>
        <dbReference type="ARBA" id="ARBA00022670"/>
    </source>
</evidence>
<comment type="cofactor">
    <cofactor evidence="1">
        <name>Zn(2+)</name>
        <dbReference type="ChEBI" id="CHEBI:29105"/>
    </cofactor>
</comment>
<keyword evidence="3 11" id="KW-0645">Protease</keyword>
<evidence type="ECO:0000256" key="7">
    <source>
        <dbReference type="ARBA" id="ARBA00023049"/>
    </source>
</evidence>
<dbReference type="PANTHER" id="PTHR43690">
    <property type="entry name" value="NARDILYSIN"/>
    <property type="match status" value="1"/>
</dbReference>
<feature type="domain" description="Peptidase M16 N-terminal" evidence="9">
    <location>
        <begin position="45"/>
        <end position="168"/>
    </location>
</feature>
<keyword evidence="12" id="KW-1185">Reference proteome</keyword>
<dbReference type="PROSITE" id="PS00143">
    <property type="entry name" value="INSULINASE"/>
    <property type="match status" value="1"/>
</dbReference>
<keyword evidence="4" id="KW-0479">Metal-binding</keyword>
<evidence type="ECO:0000256" key="6">
    <source>
        <dbReference type="ARBA" id="ARBA00022833"/>
    </source>
</evidence>
<dbReference type="RefSeq" id="WP_085474500.1">
    <property type="nucleotide sequence ID" value="NZ_FXAU01000009.1"/>
</dbReference>
<evidence type="ECO:0000256" key="8">
    <source>
        <dbReference type="RuleBase" id="RU004447"/>
    </source>
</evidence>
<organism evidence="11 12">
    <name type="scientific">Sphingobacterium psychroaquaticum</name>
    <dbReference type="NCBI Taxonomy" id="561061"/>
    <lineage>
        <taxon>Bacteria</taxon>
        <taxon>Pseudomonadati</taxon>
        <taxon>Bacteroidota</taxon>
        <taxon>Sphingobacteriia</taxon>
        <taxon>Sphingobacteriales</taxon>
        <taxon>Sphingobacteriaceae</taxon>
        <taxon>Sphingobacterium</taxon>
    </lineage>
</organism>
<evidence type="ECO:0000256" key="5">
    <source>
        <dbReference type="ARBA" id="ARBA00022801"/>
    </source>
</evidence>
<dbReference type="EMBL" id="FXAU01000009">
    <property type="protein sequence ID" value="SMG51157.1"/>
    <property type="molecule type" value="Genomic_DNA"/>
</dbReference>
<dbReference type="GO" id="GO:0004222">
    <property type="term" value="F:metalloendopeptidase activity"/>
    <property type="evidence" value="ECO:0007669"/>
    <property type="project" value="InterPro"/>
</dbReference>
<dbReference type="InterPro" id="IPR050626">
    <property type="entry name" value="Peptidase_M16"/>
</dbReference>
<dbReference type="OrthoDB" id="9811314at2"/>
<name>A0A1X7LC77_9SPHI</name>
<evidence type="ECO:0000256" key="4">
    <source>
        <dbReference type="ARBA" id="ARBA00022723"/>
    </source>
</evidence>
<dbReference type="Gene3D" id="3.30.830.10">
    <property type="entry name" value="Metalloenzyme, LuxS/M16 peptidase-like"/>
    <property type="match status" value="3"/>
</dbReference>
<dbReference type="InterPro" id="IPR007863">
    <property type="entry name" value="Peptidase_M16_C"/>
</dbReference>
<dbReference type="GO" id="GO:0046872">
    <property type="term" value="F:metal ion binding"/>
    <property type="evidence" value="ECO:0007669"/>
    <property type="project" value="UniProtKB-KW"/>
</dbReference>
<evidence type="ECO:0000313" key="12">
    <source>
        <dbReference type="Proteomes" id="UP000192980"/>
    </source>
</evidence>
<dbReference type="Pfam" id="PF00675">
    <property type="entry name" value="Peptidase_M16"/>
    <property type="match status" value="1"/>
</dbReference>
<dbReference type="STRING" id="561061.SAMN05660862_3819"/>
<keyword evidence="7" id="KW-0482">Metalloprotease</keyword>
<dbReference type="SUPFAM" id="SSF63411">
    <property type="entry name" value="LuxS/MPP-like metallohydrolase"/>
    <property type="match status" value="3"/>
</dbReference>
<gene>
    <name evidence="11" type="ORF">SAMN05660862_3819</name>
</gene>
<dbReference type="InterPro" id="IPR001431">
    <property type="entry name" value="Pept_M16_Zn_BS"/>
</dbReference>
<evidence type="ECO:0000256" key="2">
    <source>
        <dbReference type="ARBA" id="ARBA00007261"/>
    </source>
</evidence>
<feature type="domain" description="Peptidase M16 C-terminal" evidence="10">
    <location>
        <begin position="683"/>
        <end position="863"/>
    </location>
</feature>
<dbReference type="GO" id="GO:0006508">
    <property type="term" value="P:proteolysis"/>
    <property type="evidence" value="ECO:0007669"/>
    <property type="project" value="UniProtKB-KW"/>
</dbReference>
<feature type="domain" description="Peptidase M16 C-terminal" evidence="10">
    <location>
        <begin position="207"/>
        <end position="382"/>
    </location>
</feature>
<protein>
    <submittedName>
        <fullName evidence="11">Zinc protease</fullName>
    </submittedName>
</protein>